<organism evidence="1">
    <name type="scientific">Opuntia streptacantha</name>
    <name type="common">Prickly pear cactus</name>
    <name type="synonym">Opuntia cardona</name>
    <dbReference type="NCBI Taxonomy" id="393608"/>
    <lineage>
        <taxon>Eukaryota</taxon>
        <taxon>Viridiplantae</taxon>
        <taxon>Streptophyta</taxon>
        <taxon>Embryophyta</taxon>
        <taxon>Tracheophyta</taxon>
        <taxon>Spermatophyta</taxon>
        <taxon>Magnoliopsida</taxon>
        <taxon>eudicotyledons</taxon>
        <taxon>Gunneridae</taxon>
        <taxon>Pentapetalae</taxon>
        <taxon>Caryophyllales</taxon>
        <taxon>Cactineae</taxon>
        <taxon>Cactaceae</taxon>
        <taxon>Opuntioideae</taxon>
        <taxon>Opuntia</taxon>
    </lineage>
</organism>
<dbReference type="AlphaFoldDB" id="A0A7C9DDA5"/>
<reference evidence="1" key="2">
    <citation type="submission" date="2020-07" db="EMBL/GenBank/DDBJ databases">
        <authorList>
            <person name="Vera ALvarez R."/>
            <person name="Arias-Moreno D.M."/>
            <person name="Jimenez-Jacinto V."/>
            <person name="Jimenez-Bremont J.F."/>
            <person name="Swaminathan K."/>
            <person name="Moose S.P."/>
            <person name="Guerrero-Gonzalez M.L."/>
            <person name="Marino-Ramirez L."/>
            <person name="Landsman D."/>
            <person name="Rodriguez-Kessler M."/>
            <person name="Delgado-Sanchez P."/>
        </authorList>
    </citation>
    <scope>NUCLEOTIDE SEQUENCE</scope>
    <source>
        <tissue evidence="1">Cladode</tissue>
    </source>
</reference>
<accession>A0A7C9DDA5</accession>
<reference evidence="1" key="1">
    <citation type="journal article" date="2013" name="J. Plant Res.">
        <title>Effect of fungi and light on seed germination of three Opuntia species from semiarid lands of central Mexico.</title>
        <authorList>
            <person name="Delgado-Sanchez P."/>
            <person name="Jimenez-Bremont J.F."/>
            <person name="Guerrero-Gonzalez Mde L."/>
            <person name="Flores J."/>
        </authorList>
    </citation>
    <scope>NUCLEOTIDE SEQUENCE</scope>
    <source>
        <tissue evidence="1">Cladode</tissue>
    </source>
</reference>
<protein>
    <submittedName>
        <fullName evidence="1">Uncharacterized protein</fullName>
    </submittedName>
</protein>
<proteinExistence type="predicted"/>
<evidence type="ECO:0000313" key="1">
    <source>
        <dbReference type="EMBL" id="MBA4634529.1"/>
    </source>
</evidence>
<sequence>MRNEKIALNRHQRMSYMLKKKHDEQLQKASCFQAPMHNIIFKIQKDSCSFNQVHDSNNIRFTKSRAFNVCKGIKDNALKKWTIPFLPCTLTPPNGQRNHLPNTTNPTLLHSVFFIPLSHT</sequence>
<dbReference type="EMBL" id="GISG01091464">
    <property type="protein sequence ID" value="MBA4634529.1"/>
    <property type="molecule type" value="Transcribed_RNA"/>
</dbReference>
<name>A0A7C9DDA5_OPUST</name>